<accession>A0A6G0MMC1</accession>
<sequence>MPWARCSNELAFAHAVLVAFHIQGRCHGLDVRMNSRLRTRRSRCLPYSALVTPIRTSALAGPLGQQCSPQGVYPSRVHHHPNVTHP</sequence>
<evidence type="ECO:0000256" key="1">
    <source>
        <dbReference type="SAM" id="SignalP"/>
    </source>
</evidence>
<evidence type="ECO:0008006" key="4">
    <source>
        <dbReference type="Google" id="ProtNLM"/>
    </source>
</evidence>
<comment type="caution">
    <text evidence="2">The sequence shown here is derived from an EMBL/GenBank/DDBJ whole genome shotgun (WGS) entry which is preliminary data.</text>
</comment>
<protein>
    <recommendedName>
        <fullName evidence="4">Secreted protein</fullName>
    </recommendedName>
</protein>
<evidence type="ECO:0000313" key="2">
    <source>
        <dbReference type="EMBL" id="KAE9172355.1"/>
    </source>
</evidence>
<name>A0A6G0MMC1_9STRA</name>
<keyword evidence="1" id="KW-0732">Signal</keyword>
<dbReference type="EMBL" id="QXGC01003909">
    <property type="protein sequence ID" value="KAE9172355.1"/>
    <property type="molecule type" value="Genomic_DNA"/>
</dbReference>
<feature type="chain" id="PRO_5026015016" description="Secreted protein" evidence="1">
    <location>
        <begin position="29"/>
        <end position="86"/>
    </location>
</feature>
<organism evidence="2 3">
    <name type="scientific">Phytophthora fragariae</name>
    <dbReference type="NCBI Taxonomy" id="53985"/>
    <lineage>
        <taxon>Eukaryota</taxon>
        <taxon>Sar</taxon>
        <taxon>Stramenopiles</taxon>
        <taxon>Oomycota</taxon>
        <taxon>Peronosporomycetes</taxon>
        <taxon>Peronosporales</taxon>
        <taxon>Peronosporaceae</taxon>
        <taxon>Phytophthora</taxon>
    </lineage>
</organism>
<feature type="signal peptide" evidence="1">
    <location>
        <begin position="1"/>
        <end position="28"/>
    </location>
</feature>
<reference evidence="2 3" key="1">
    <citation type="submission" date="2018-09" db="EMBL/GenBank/DDBJ databases">
        <title>Genomic investigation of the strawberry pathogen Phytophthora fragariae indicates pathogenicity is determined by transcriptional variation in three key races.</title>
        <authorList>
            <person name="Adams T.M."/>
            <person name="Armitage A.D."/>
            <person name="Sobczyk M.K."/>
            <person name="Bates H.J."/>
            <person name="Dunwell J.M."/>
            <person name="Nellist C.F."/>
            <person name="Harrison R.J."/>
        </authorList>
    </citation>
    <scope>NUCLEOTIDE SEQUENCE [LARGE SCALE GENOMIC DNA]</scope>
    <source>
        <strain evidence="2 3">BC-23</strain>
    </source>
</reference>
<proteinExistence type="predicted"/>
<gene>
    <name evidence="2" type="ORF">PF004_g27297</name>
</gene>
<evidence type="ECO:0000313" key="3">
    <source>
        <dbReference type="Proteomes" id="UP000476176"/>
    </source>
</evidence>
<dbReference type="AlphaFoldDB" id="A0A6G0MMC1"/>
<dbReference type="Proteomes" id="UP000476176">
    <property type="component" value="Unassembled WGS sequence"/>
</dbReference>